<gene>
    <name evidence="4" type="ORF">CTQ69_27090</name>
</gene>
<feature type="non-terminal residue" evidence="4">
    <location>
        <position position="326"/>
    </location>
</feature>
<dbReference type="AlphaFoldDB" id="A0A5Y1YHC9"/>
<name>A0A5Y1YHC9_SALDZ</name>
<organism evidence="4">
    <name type="scientific">Salmonella diarizonae</name>
    <dbReference type="NCBI Taxonomy" id="59204"/>
    <lineage>
        <taxon>Bacteria</taxon>
        <taxon>Pseudomonadati</taxon>
        <taxon>Pseudomonadota</taxon>
        <taxon>Gammaproteobacteria</taxon>
        <taxon>Enterobacterales</taxon>
        <taxon>Enterobacteriaceae</taxon>
        <taxon>Salmonella</taxon>
    </lineage>
</organism>
<dbReference type="Proteomes" id="UP000839735">
    <property type="component" value="Unassembled WGS sequence"/>
</dbReference>
<dbReference type="InterPro" id="IPR014031">
    <property type="entry name" value="Ketoacyl_synth_C"/>
</dbReference>
<evidence type="ECO:0000259" key="3">
    <source>
        <dbReference type="PROSITE" id="PS52004"/>
    </source>
</evidence>
<dbReference type="Gene3D" id="3.40.47.10">
    <property type="match status" value="1"/>
</dbReference>
<dbReference type="SMART" id="SM00825">
    <property type="entry name" value="PKS_KS"/>
    <property type="match status" value="1"/>
</dbReference>
<dbReference type="PANTHER" id="PTHR43775">
    <property type="entry name" value="FATTY ACID SYNTHASE"/>
    <property type="match status" value="1"/>
</dbReference>
<protein>
    <submittedName>
        <fullName evidence="4">Polyketide synthase</fullName>
    </submittedName>
</protein>
<evidence type="ECO:0000256" key="1">
    <source>
        <dbReference type="ARBA" id="ARBA00022450"/>
    </source>
</evidence>
<dbReference type="SUPFAM" id="SSF53901">
    <property type="entry name" value="Thiolase-like"/>
    <property type="match status" value="1"/>
</dbReference>
<dbReference type="CDD" id="cd00833">
    <property type="entry name" value="PKS"/>
    <property type="match status" value="1"/>
</dbReference>
<keyword evidence="2" id="KW-0597">Phosphoprotein</keyword>
<accession>A0A5Y1YHC9</accession>
<sequence>MKLENEQIAVVGMGCRFADGINTVDNYWAYINAGKNVAKEVPVGRWTSQECKIAMDKMAEKLKGGFLNQVDNFDADFFSISPREAERIDPQQRLLLEVCWESFENSKITLNQVGKYKVGVFMGISSQEYCALNGLAQFDGYSLTGSSASLISGRISHVFGFSGPSITVDTATSSSLVSIHLACQSLLNGESDIVVAGGVSLMLTPRMFIGFSHLRGLASDGRCKTFSADADGTGWSEGCGVVVLKRLSDAERDGDRIWGVIRGSAINHDGRTQGLTVPSGAAQEAVVRAALRQAGVKPADVDYVECHGTGTRLGDPIEVQALGAVL</sequence>
<dbReference type="GO" id="GO:0004312">
    <property type="term" value="F:fatty acid synthase activity"/>
    <property type="evidence" value="ECO:0007669"/>
    <property type="project" value="TreeGrafter"/>
</dbReference>
<keyword evidence="1" id="KW-0596">Phosphopantetheine</keyword>
<feature type="domain" description="Ketosynthase family 3 (KS3)" evidence="3">
    <location>
        <begin position="5"/>
        <end position="326"/>
    </location>
</feature>
<dbReference type="Pfam" id="PF00109">
    <property type="entry name" value="ketoacyl-synt"/>
    <property type="match status" value="1"/>
</dbReference>
<dbReference type="InterPro" id="IPR020841">
    <property type="entry name" value="PKS_Beta-ketoAc_synthase_dom"/>
</dbReference>
<reference evidence="4" key="1">
    <citation type="submission" date="2018-08" db="EMBL/GenBank/DDBJ databases">
        <authorList>
            <person name="Ashton P.M."/>
            <person name="Dallman T."/>
            <person name="Nair S."/>
            <person name="De Pinna E."/>
            <person name="Peters T."/>
            <person name="Grant K."/>
        </authorList>
    </citation>
    <scope>NUCLEOTIDE SEQUENCE [LARGE SCALE GENOMIC DNA]</scope>
    <source>
        <strain evidence="4">294779</strain>
    </source>
</reference>
<comment type="caution">
    <text evidence="4">The sequence shown here is derived from an EMBL/GenBank/DDBJ whole genome shotgun (WGS) entry which is preliminary data.</text>
</comment>
<dbReference type="EMBL" id="AAIBIC010000077">
    <property type="protein sequence ID" value="ECC3917545.1"/>
    <property type="molecule type" value="Genomic_DNA"/>
</dbReference>
<dbReference type="InterPro" id="IPR050091">
    <property type="entry name" value="PKS_NRPS_Biosynth_Enz"/>
</dbReference>
<dbReference type="PROSITE" id="PS52004">
    <property type="entry name" value="KS3_2"/>
    <property type="match status" value="1"/>
</dbReference>
<dbReference type="Pfam" id="PF02801">
    <property type="entry name" value="Ketoacyl-synt_C"/>
    <property type="match status" value="1"/>
</dbReference>
<dbReference type="PANTHER" id="PTHR43775:SF37">
    <property type="entry name" value="SI:DKEY-61P9.11"/>
    <property type="match status" value="1"/>
</dbReference>
<evidence type="ECO:0000313" key="4">
    <source>
        <dbReference type="EMBL" id="ECC3917545.1"/>
    </source>
</evidence>
<dbReference type="GO" id="GO:0006633">
    <property type="term" value="P:fatty acid biosynthetic process"/>
    <property type="evidence" value="ECO:0007669"/>
    <property type="project" value="TreeGrafter"/>
</dbReference>
<dbReference type="InterPro" id="IPR014030">
    <property type="entry name" value="Ketoacyl_synth_N"/>
</dbReference>
<dbReference type="InterPro" id="IPR016039">
    <property type="entry name" value="Thiolase-like"/>
</dbReference>
<proteinExistence type="predicted"/>
<evidence type="ECO:0000256" key="2">
    <source>
        <dbReference type="ARBA" id="ARBA00022553"/>
    </source>
</evidence>